<dbReference type="AlphaFoldDB" id="A0A8B2NY90"/>
<dbReference type="InterPro" id="IPR006439">
    <property type="entry name" value="HAD-SF_hydro_IA"/>
</dbReference>
<keyword evidence="5" id="KW-0378">Hydrolase</keyword>
<dbReference type="SUPFAM" id="SSF56784">
    <property type="entry name" value="HAD-like"/>
    <property type="match status" value="1"/>
</dbReference>
<dbReference type="InterPro" id="IPR023214">
    <property type="entry name" value="HAD_sf"/>
</dbReference>
<accession>A0A8B2NY90</accession>
<gene>
    <name evidence="5" type="ORF">DLJ53_13285</name>
</gene>
<dbReference type="InterPro" id="IPR051600">
    <property type="entry name" value="Beta-PGM-like"/>
</dbReference>
<dbReference type="InterPro" id="IPR023198">
    <property type="entry name" value="PGP-like_dom2"/>
</dbReference>
<comment type="caution">
    <text evidence="5">The sequence shown here is derived from an EMBL/GenBank/DDBJ whole genome shotgun (WGS) entry which is preliminary data.</text>
</comment>
<dbReference type="Gene3D" id="3.40.50.1000">
    <property type="entry name" value="HAD superfamily/HAD-like"/>
    <property type="match status" value="1"/>
</dbReference>
<dbReference type="NCBIfam" id="TIGR01509">
    <property type="entry name" value="HAD-SF-IA-v3"/>
    <property type="match status" value="1"/>
</dbReference>
<proteinExistence type="inferred from homology"/>
<dbReference type="PANTHER" id="PTHR46193">
    <property type="entry name" value="6-PHOSPHOGLUCONATE PHOSPHATASE"/>
    <property type="match status" value="1"/>
</dbReference>
<dbReference type="EMBL" id="QHHQ01000002">
    <property type="protein sequence ID" value="RAI02332.1"/>
    <property type="molecule type" value="Genomic_DNA"/>
</dbReference>
<dbReference type="Proteomes" id="UP000249590">
    <property type="component" value="Unassembled WGS sequence"/>
</dbReference>
<comment type="cofactor">
    <cofactor evidence="1">
        <name>Mg(2+)</name>
        <dbReference type="ChEBI" id="CHEBI:18420"/>
    </cofactor>
</comment>
<reference evidence="5 6" key="1">
    <citation type="submission" date="2018-05" db="EMBL/GenBank/DDBJ databases">
        <title>Acuticoccus sediminis sp. nov., isolated from deep-sea sediment of Indian Ocean.</title>
        <authorList>
            <person name="Liu X."/>
            <person name="Lai Q."/>
            <person name="Du Y."/>
            <person name="Sun F."/>
            <person name="Zhang X."/>
            <person name="Wang S."/>
            <person name="Shao Z."/>
        </authorList>
    </citation>
    <scope>NUCLEOTIDE SEQUENCE [LARGE SCALE GENOMIC DNA]</scope>
    <source>
        <strain evidence="5 6">PTG4-2</strain>
    </source>
</reference>
<protein>
    <submittedName>
        <fullName evidence="5">Hydrolase</fullName>
    </submittedName>
</protein>
<dbReference type="GO" id="GO:0016787">
    <property type="term" value="F:hydrolase activity"/>
    <property type="evidence" value="ECO:0007669"/>
    <property type="project" value="UniProtKB-KW"/>
</dbReference>
<evidence type="ECO:0000256" key="2">
    <source>
        <dbReference type="ARBA" id="ARBA00006171"/>
    </source>
</evidence>
<dbReference type="InterPro" id="IPR036412">
    <property type="entry name" value="HAD-like_sf"/>
</dbReference>
<dbReference type="SFLD" id="SFLDS00003">
    <property type="entry name" value="Haloacid_Dehalogenase"/>
    <property type="match status" value="1"/>
</dbReference>
<evidence type="ECO:0000256" key="1">
    <source>
        <dbReference type="ARBA" id="ARBA00001946"/>
    </source>
</evidence>
<evidence type="ECO:0000256" key="4">
    <source>
        <dbReference type="ARBA" id="ARBA00022842"/>
    </source>
</evidence>
<dbReference type="OrthoDB" id="9797743at2"/>
<evidence type="ECO:0000313" key="5">
    <source>
        <dbReference type="EMBL" id="RAI02332.1"/>
    </source>
</evidence>
<evidence type="ECO:0000256" key="3">
    <source>
        <dbReference type="ARBA" id="ARBA00022723"/>
    </source>
</evidence>
<evidence type="ECO:0000313" key="6">
    <source>
        <dbReference type="Proteomes" id="UP000249590"/>
    </source>
</evidence>
<organism evidence="5 6">
    <name type="scientific">Acuticoccus sediminis</name>
    <dbReference type="NCBI Taxonomy" id="2184697"/>
    <lineage>
        <taxon>Bacteria</taxon>
        <taxon>Pseudomonadati</taxon>
        <taxon>Pseudomonadota</taxon>
        <taxon>Alphaproteobacteria</taxon>
        <taxon>Hyphomicrobiales</taxon>
        <taxon>Amorphaceae</taxon>
        <taxon>Acuticoccus</taxon>
    </lineage>
</organism>
<keyword evidence="6" id="KW-1185">Reference proteome</keyword>
<dbReference type="SFLD" id="SFLDG01129">
    <property type="entry name" value="C1.5:_HAD__Beta-PGM__Phosphata"/>
    <property type="match status" value="1"/>
</dbReference>
<sequence length="234" mass="24493">MTARPTGAPDLPRGAIIFDCDGVLIDSEPLSAAVLADVLTEAGHPATAFEIHTRFSGLAAIDMIAAMRAEDGIHEPERFLEASRAALFPRFARELEAVAGIEALVSALDRPYCVASNSGIERLDRSLGLLPIRALFGPHVYSAEMVPRPKPAPDLIELCLERLGVAARDSVMIDDNPPGIEAARAAGVVPIGFVTPGETRPAREAVLREAGAVAVATSAEQLAHLLGVAPVAVA</sequence>
<dbReference type="RefSeq" id="WP_111345862.1">
    <property type="nucleotide sequence ID" value="NZ_QHHQ01000002.1"/>
</dbReference>
<name>A0A8B2NY90_9HYPH</name>
<dbReference type="GO" id="GO:0046872">
    <property type="term" value="F:metal ion binding"/>
    <property type="evidence" value="ECO:0007669"/>
    <property type="project" value="UniProtKB-KW"/>
</dbReference>
<keyword evidence="3" id="KW-0479">Metal-binding</keyword>
<dbReference type="Gene3D" id="1.10.150.240">
    <property type="entry name" value="Putative phosphatase, domain 2"/>
    <property type="match status" value="1"/>
</dbReference>
<comment type="similarity">
    <text evidence="2">Belongs to the HAD-like hydrolase superfamily. CbbY/CbbZ/Gph/YieH family.</text>
</comment>
<dbReference type="PANTHER" id="PTHR46193:SF10">
    <property type="entry name" value="6-PHOSPHOGLUCONATE PHOSPHATASE"/>
    <property type="match status" value="1"/>
</dbReference>
<keyword evidence="4" id="KW-0460">Magnesium</keyword>
<dbReference type="Pfam" id="PF13419">
    <property type="entry name" value="HAD_2"/>
    <property type="match status" value="1"/>
</dbReference>
<dbReference type="InterPro" id="IPR041492">
    <property type="entry name" value="HAD_2"/>
</dbReference>